<protein>
    <submittedName>
        <fullName evidence="2">Uncharacterized protein</fullName>
    </submittedName>
</protein>
<name>A0A4Y7QIK2_9AGAM</name>
<evidence type="ECO:0000256" key="1">
    <source>
        <dbReference type="SAM" id="MobiDB-lite"/>
    </source>
</evidence>
<accession>A0A4Y7QIK2</accession>
<dbReference type="Proteomes" id="UP000294933">
    <property type="component" value="Unassembled WGS sequence"/>
</dbReference>
<evidence type="ECO:0000313" key="2">
    <source>
        <dbReference type="EMBL" id="TDL27078.1"/>
    </source>
</evidence>
<proteinExistence type="predicted"/>
<reference evidence="2 3" key="1">
    <citation type="submission" date="2018-06" db="EMBL/GenBank/DDBJ databases">
        <title>A transcriptomic atlas of mushroom development highlights an independent origin of complex multicellularity.</title>
        <authorList>
            <consortium name="DOE Joint Genome Institute"/>
            <person name="Krizsan K."/>
            <person name="Almasi E."/>
            <person name="Merenyi Z."/>
            <person name="Sahu N."/>
            <person name="Viragh M."/>
            <person name="Koszo T."/>
            <person name="Mondo S."/>
            <person name="Kiss B."/>
            <person name="Balint B."/>
            <person name="Kues U."/>
            <person name="Barry K."/>
            <person name="Hegedus J.C."/>
            <person name="Henrissat B."/>
            <person name="Johnson J."/>
            <person name="Lipzen A."/>
            <person name="Ohm R."/>
            <person name="Nagy I."/>
            <person name="Pangilinan J."/>
            <person name="Yan J."/>
            <person name="Xiong Y."/>
            <person name="Grigoriev I.V."/>
            <person name="Hibbett D.S."/>
            <person name="Nagy L.G."/>
        </authorList>
    </citation>
    <scope>NUCLEOTIDE SEQUENCE [LARGE SCALE GENOMIC DNA]</scope>
    <source>
        <strain evidence="2 3">SZMC22713</strain>
    </source>
</reference>
<evidence type="ECO:0000313" key="3">
    <source>
        <dbReference type="Proteomes" id="UP000294933"/>
    </source>
</evidence>
<dbReference type="AlphaFoldDB" id="A0A4Y7QIK2"/>
<feature type="compositionally biased region" description="Low complexity" evidence="1">
    <location>
        <begin position="8"/>
        <end position="24"/>
    </location>
</feature>
<gene>
    <name evidence="2" type="ORF">BD410DRAFT_783241</name>
</gene>
<dbReference type="VEuPathDB" id="FungiDB:BD410DRAFT_783241"/>
<keyword evidence="3" id="KW-1185">Reference proteome</keyword>
<organism evidence="2 3">
    <name type="scientific">Rickenella mellea</name>
    <dbReference type="NCBI Taxonomy" id="50990"/>
    <lineage>
        <taxon>Eukaryota</taxon>
        <taxon>Fungi</taxon>
        <taxon>Dikarya</taxon>
        <taxon>Basidiomycota</taxon>
        <taxon>Agaricomycotina</taxon>
        <taxon>Agaricomycetes</taxon>
        <taxon>Hymenochaetales</taxon>
        <taxon>Rickenellaceae</taxon>
        <taxon>Rickenella</taxon>
    </lineage>
</organism>
<feature type="region of interest" description="Disordered" evidence="1">
    <location>
        <begin position="1"/>
        <end position="24"/>
    </location>
</feature>
<sequence>MDSFLNITSTTTASSQESSIPINPDGGDGNGGACIIAHSAPEDVPTEFDGGDGNGGACISIGQQNTTRSLSARRPPLVSSTLIVSSCSMRFRSSGLLLFGDFEICRGNRRIAHICTLSGISNLFHIFEWNFVRHSCSQVARPSIVVSVVSLV</sequence>
<dbReference type="EMBL" id="ML170160">
    <property type="protein sequence ID" value="TDL27078.1"/>
    <property type="molecule type" value="Genomic_DNA"/>
</dbReference>